<reference evidence="1 2" key="1">
    <citation type="journal article" date="2015" name="Sci. Rep.">
        <title>The power of single molecule real-time sequencing technology in the de novo assembly of a eukaryotic genome.</title>
        <authorList>
            <person name="Sakai H."/>
            <person name="Naito K."/>
            <person name="Ogiso-Tanaka E."/>
            <person name="Takahashi Y."/>
            <person name="Iseki K."/>
            <person name="Muto C."/>
            <person name="Satou K."/>
            <person name="Teruya K."/>
            <person name="Shiroma A."/>
            <person name="Shimoji M."/>
            <person name="Hirano T."/>
            <person name="Itoh T."/>
            <person name="Kaga A."/>
            <person name="Tomooka N."/>
        </authorList>
    </citation>
    <scope>NUCLEOTIDE SEQUENCE [LARGE SCALE GENOMIC DNA]</scope>
    <source>
        <strain evidence="2">cv. Shumari</strain>
    </source>
</reference>
<evidence type="ECO:0000313" key="1">
    <source>
        <dbReference type="EMBL" id="BAT92803.1"/>
    </source>
</evidence>
<name>A0A0S3SIY2_PHAAN</name>
<keyword evidence="2" id="KW-1185">Reference proteome</keyword>
<gene>
    <name evidence="1" type="primary">Vigan.07G164200</name>
    <name evidence="1" type="ORF">VIGAN_07164200</name>
</gene>
<sequence length="81" mass="9066">MRGGEVTKLLGRLNMSFPSKGDVHSLKPLKDEVFLLMQTFCSPAMHELLILLPEMFAEIPNPNPPCLEDKEVQSKVQSTLV</sequence>
<dbReference type="EMBL" id="AP015040">
    <property type="protein sequence ID" value="BAT92803.1"/>
    <property type="molecule type" value="Genomic_DNA"/>
</dbReference>
<dbReference type="AlphaFoldDB" id="A0A0S3SIY2"/>
<dbReference type="Proteomes" id="UP000291084">
    <property type="component" value="Chromosome 7"/>
</dbReference>
<evidence type="ECO:0000313" key="2">
    <source>
        <dbReference type="Proteomes" id="UP000291084"/>
    </source>
</evidence>
<accession>A0A0S3SIY2</accession>
<organism evidence="1 2">
    <name type="scientific">Vigna angularis var. angularis</name>
    <dbReference type="NCBI Taxonomy" id="157739"/>
    <lineage>
        <taxon>Eukaryota</taxon>
        <taxon>Viridiplantae</taxon>
        <taxon>Streptophyta</taxon>
        <taxon>Embryophyta</taxon>
        <taxon>Tracheophyta</taxon>
        <taxon>Spermatophyta</taxon>
        <taxon>Magnoliopsida</taxon>
        <taxon>eudicotyledons</taxon>
        <taxon>Gunneridae</taxon>
        <taxon>Pentapetalae</taxon>
        <taxon>rosids</taxon>
        <taxon>fabids</taxon>
        <taxon>Fabales</taxon>
        <taxon>Fabaceae</taxon>
        <taxon>Papilionoideae</taxon>
        <taxon>50 kb inversion clade</taxon>
        <taxon>NPAAA clade</taxon>
        <taxon>indigoferoid/millettioid clade</taxon>
        <taxon>Phaseoleae</taxon>
        <taxon>Vigna</taxon>
    </lineage>
</organism>
<proteinExistence type="predicted"/>
<protein>
    <submittedName>
        <fullName evidence="1">Uncharacterized protein</fullName>
    </submittedName>
</protein>